<protein>
    <recommendedName>
        <fullName evidence="3">Alpha/beta hydrolase</fullName>
    </recommendedName>
</protein>
<gene>
    <name evidence="1" type="ORF">CJ199_07720</name>
</gene>
<dbReference type="AlphaFoldDB" id="A0A2N6VLI7"/>
<name>A0A2N6VLI7_9MICO</name>
<sequence>MVTFNSQQSSDGTLKLFTWMNLARQFNSSVLHISDPTLYVMEDSLIGWYASNYRHSFQADIQLLIQTVMELVKAEEVVFLGSSGGGFPAALYSQIFPGSTALLLAPTLNLREATNRNTKQAFLTDLNRVSDFSELDNLYPEQVLSIKDLVEGVGEFTGSINLLQSRGDLQFWKHHTMPLLSFMEDQPSTPPHEVQIKNFSAVFGDWSDGHAPPPNEVITRAVDFLSQAPIGEMHLQRLTKDVLEQC</sequence>
<evidence type="ECO:0000313" key="2">
    <source>
        <dbReference type="Proteomes" id="UP000235598"/>
    </source>
</evidence>
<dbReference type="InterPro" id="IPR029058">
    <property type="entry name" value="AB_hydrolase_fold"/>
</dbReference>
<evidence type="ECO:0008006" key="3">
    <source>
        <dbReference type="Google" id="ProtNLM"/>
    </source>
</evidence>
<proteinExistence type="predicted"/>
<comment type="caution">
    <text evidence="1">The sequence shown here is derived from an EMBL/GenBank/DDBJ whole genome shotgun (WGS) entry which is preliminary data.</text>
</comment>
<dbReference type="Gene3D" id="3.40.50.1820">
    <property type="entry name" value="alpha/beta hydrolase"/>
    <property type="match status" value="1"/>
</dbReference>
<accession>A0A2N6VLI7</accession>
<organism evidence="1 2">
    <name type="scientific">Brevibacterium paucivorans</name>
    <dbReference type="NCBI Taxonomy" id="170994"/>
    <lineage>
        <taxon>Bacteria</taxon>
        <taxon>Bacillati</taxon>
        <taxon>Actinomycetota</taxon>
        <taxon>Actinomycetes</taxon>
        <taxon>Micrococcales</taxon>
        <taxon>Brevibacteriaceae</taxon>
        <taxon>Brevibacterium</taxon>
    </lineage>
</organism>
<dbReference type="EMBL" id="PNHK01000003">
    <property type="protein sequence ID" value="PMD04976.1"/>
    <property type="molecule type" value="Genomic_DNA"/>
</dbReference>
<evidence type="ECO:0000313" key="1">
    <source>
        <dbReference type="EMBL" id="PMD04976.1"/>
    </source>
</evidence>
<dbReference type="Proteomes" id="UP000235598">
    <property type="component" value="Unassembled WGS sequence"/>
</dbReference>
<dbReference type="SUPFAM" id="SSF53474">
    <property type="entry name" value="alpha/beta-Hydrolases"/>
    <property type="match status" value="1"/>
</dbReference>
<reference evidence="1 2" key="1">
    <citation type="submission" date="2017-09" db="EMBL/GenBank/DDBJ databases">
        <title>Bacterial strain isolated from the female urinary microbiota.</title>
        <authorList>
            <person name="Thomas-White K."/>
            <person name="Kumar N."/>
            <person name="Forster S."/>
            <person name="Putonti C."/>
            <person name="Lawley T."/>
            <person name="Wolfe A.J."/>
        </authorList>
    </citation>
    <scope>NUCLEOTIDE SEQUENCE [LARGE SCALE GENOMIC DNA]</scope>
    <source>
        <strain evidence="1 2">UMB1301</strain>
    </source>
</reference>